<feature type="compositionally biased region" description="Acidic residues" evidence="1">
    <location>
        <begin position="148"/>
        <end position="158"/>
    </location>
</feature>
<feature type="region of interest" description="Disordered" evidence="1">
    <location>
        <begin position="72"/>
        <end position="158"/>
    </location>
</feature>
<evidence type="ECO:0000256" key="1">
    <source>
        <dbReference type="SAM" id="MobiDB-lite"/>
    </source>
</evidence>
<accession>A0A6J8EBP7</accession>
<evidence type="ECO:0000313" key="4">
    <source>
        <dbReference type="Proteomes" id="UP000507470"/>
    </source>
</evidence>
<dbReference type="InterPro" id="IPR013103">
    <property type="entry name" value="RVT_2"/>
</dbReference>
<evidence type="ECO:0000313" key="3">
    <source>
        <dbReference type="EMBL" id="CAC5417757.1"/>
    </source>
</evidence>
<organism evidence="3 4">
    <name type="scientific">Mytilus coruscus</name>
    <name type="common">Sea mussel</name>
    <dbReference type="NCBI Taxonomy" id="42192"/>
    <lineage>
        <taxon>Eukaryota</taxon>
        <taxon>Metazoa</taxon>
        <taxon>Spiralia</taxon>
        <taxon>Lophotrochozoa</taxon>
        <taxon>Mollusca</taxon>
        <taxon>Bivalvia</taxon>
        <taxon>Autobranchia</taxon>
        <taxon>Pteriomorphia</taxon>
        <taxon>Mytilida</taxon>
        <taxon>Mytiloidea</taxon>
        <taxon>Mytilidae</taxon>
        <taxon>Mytilinae</taxon>
        <taxon>Mytilus</taxon>
    </lineage>
</organism>
<feature type="compositionally biased region" description="Acidic residues" evidence="1">
    <location>
        <begin position="110"/>
        <end position="132"/>
    </location>
</feature>
<evidence type="ECO:0000259" key="2">
    <source>
        <dbReference type="Pfam" id="PF07727"/>
    </source>
</evidence>
<dbReference type="Pfam" id="PF07727">
    <property type="entry name" value="RVT_2"/>
    <property type="match status" value="1"/>
</dbReference>
<dbReference type="Proteomes" id="UP000507470">
    <property type="component" value="Unassembled WGS sequence"/>
</dbReference>
<name>A0A6J8EBP7_MYTCO</name>
<dbReference type="AlphaFoldDB" id="A0A6J8EBP7"/>
<reference evidence="3 4" key="1">
    <citation type="submission" date="2020-06" db="EMBL/GenBank/DDBJ databases">
        <authorList>
            <person name="Li R."/>
            <person name="Bekaert M."/>
        </authorList>
    </citation>
    <scope>NUCLEOTIDE SEQUENCE [LARGE SCALE GENOMIC DNA]</scope>
    <source>
        <strain evidence="4">wild</strain>
    </source>
</reference>
<feature type="compositionally biased region" description="Polar residues" evidence="1">
    <location>
        <begin position="76"/>
        <end position="88"/>
    </location>
</feature>
<sequence length="775" mass="86657">MGDAVSWAVHAKNNLLNVYGYSPYQIVFGRNPNMPSSIVNKPPALEGTTISNVMGKHLVGLHEARKAFIAAESSEKSQAATYNNNNNTEPDHDLVYFESDNEEPLHNDTDNDENQENIEGSADESAADSADQDDSHAGSQNGSLNGEDSPESDERDSLDLDQAENDIHEESMEHNAESQANDCMKLKKDQMVNFKITGENDTREAIILGREGKATTDKKSWYNIEYNQPENIRGEQISIDLRTVNDLKVVNQSDDENEDVLILPKLKRQNWITGESTMCRKKLKTMVKTVSPQARLVAKGFEEDSLDEIPKNSPTCEKQSLRLILSIIANKRWSINSVDIKTAFLQGEKMQREVYLRPPKEVKANGKVWRLNKCVYGLADASLKWYEKVKTTLLDCGGTVSKIDSAVFYWYNEKGLTGVLAVHVDDFLWAGSSSFEESVVSRIRDMFKVGKESCESFKYLGLDLTQDNDTIVFSQKYYVRMLKTILIDKDRVKTSPLSPSEQTLSRSKIGQLLWLARQTHPDIAFDVAAISSKIKTSTIEDLKKVNKITRKVKMILDASFGNLPDGGSQGGYVVFLMGDDGQVNPITWQSQKLRRVVRSTLASEALALAEGVDCVISLAALFKELMHNEHELKHTPVTCFVDNKDLYHAIYSDKPVGEKRLRVEINAIKQLLQGGELKEIKWIQTNEQIANVLTKHGASGQDFLHCFEKGLLNSSLPSIVEVSPDGKTCKTVLSQADGINSVSAIDINRERGMMIVSSEISDDSRNYDSAFVYKI</sequence>
<protein>
    <recommendedName>
        <fullName evidence="2">Reverse transcriptase Ty1/copia-type domain-containing protein</fullName>
    </recommendedName>
</protein>
<dbReference type="OrthoDB" id="413361at2759"/>
<dbReference type="EMBL" id="CACVKT020008808">
    <property type="protein sequence ID" value="CAC5417757.1"/>
    <property type="molecule type" value="Genomic_DNA"/>
</dbReference>
<proteinExistence type="predicted"/>
<keyword evidence="4" id="KW-1185">Reference proteome</keyword>
<feature type="domain" description="Reverse transcriptase Ty1/copia-type" evidence="2">
    <location>
        <begin position="280"/>
        <end position="485"/>
    </location>
</feature>
<dbReference type="CDD" id="cd09272">
    <property type="entry name" value="RNase_HI_RT_Ty1"/>
    <property type="match status" value="1"/>
</dbReference>
<gene>
    <name evidence="3" type="ORF">MCOR_50241</name>
</gene>